<name>A0A128A5U6_9ARCH</name>
<dbReference type="PANTHER" id="PTHR34148:SF1">
    <property type="entry name" value="ADENOSYLCOBINAMIDE-GDP RIBAZOLETRANSFERASE"/>
    <property type="match status" value="1"/>
</dbReference>
<keyword evidence="8 19" id="KW-0169">Cobalamin biosynthesis</keyword>
<feature type="transmembrane region" description="Helical" evidence="19">
    <location>
        <begin position="30"/>
        <end position="50"/>
    </location>
</feature>
<feature type="transmembrane region" description="Helical" evidence="19">
    <location>
        <begin position="174"/>
        <end position="207"/>
    </location>
</feature>
<evidence type="ECO:0000256" key="3">
    <source>
        <dbReference type="ARBA" id="ARBA00004663"/>
    </source>
</evidence>
<reference evidence="21" key="1">
    <citation type="submission" date="2015-10" db="EMBL/GenBank/DDBJ databases">
        <authorList>
            <person name="Lehtovirta-Morley L.E."/>
            <person name="Vieille C."/>
        </authorList>
    </citation>
    <scope>NUCLEOTIDE SEQUENCE [LARGE SCALE GENOMIC DNA]</scope>
</reference>
<dbReference type="EMBL" id="LN890280">
    <property type="protein sequence ID" value="CUR52711.1"/>
    <property type="molecule type" value="Genomic_DNA"/>
</dbReference>
<organism evidence="20 21">
    <name type="scientific">Nitrosotalea devaniterrae</name>
    <dbReference type="NCBI Taxonomy" id="1078905"/>
    <lineage>
        <taxon>Archaea</taxon>
        <taxon>Nitrososphaerota</taxon>
        <taxon>Nitrososphaeria</taxon>
        <taxon>Nitrosotaleales</taxon>
        <taxon>Nitrosotaleaceae</taxon>
        <taxon>Nitrosotalea</taxon>
    </lineage>
</organism>
<dbReference type="Proteomes" id="UP000196239">
    <property type="component" value="Chromosome 1"/>
</dbReference>
<evidence type="ECO:0000256" key="4">
    <source>
        <dbReference type="ARBA" id="ARBA00010561"/>
    </source>
</evidence>
<dbReference type="GO" id="GO:0051073">
    <property type="term" value="F:adenosylcobinamide-GDP ribazoletransferase activity"/>
    <property type="evidence" value="ECO:0007669"/>
    <property type="project" value="UniProtKB-UniRule"/>
</dbReference>
<dbReference type="InterPro" id="IPR003805">
    <property type="entry name" value="CobS"/>
</dbReference>
<feature type="transmembrane region" description="Helical" evidence="19">
    <location>
        <begin position="103"/>
        <end position="123"/>
    </location>
</feature>
<sequence>MFKEISSVVSFLTIIPSKNSDLEIVAKNMYLFPIAGALIGLIIGAAGYGLSLFLQPLITGLILTGALALITGIHHTDALCDFADGIMAKGTKEKKLKAMRDPAVGSAGVMTVVLYTAGMILAVSMMKGFELFEAILLSELMAKLSMVIQANRGFSAWQGLSSPFTQSMKDPKKLVIAAVLAIIPTVILGGMTGVFVVILCIGMSFLLLAVAKRSFGGISGDVFGASNELVRLASLLIFASV</sequence>
<dbReference type="GO" id="GO:0009236">
    <property type="term" value="P:cobalamin biosynthetic process"/>
    <property type="evidence" value="ECO:0007669"/>
    <property type="project" value="UniProtKB-UniRule"/>
</dbReference>
<evidence type="ECO:0000256" key="17">
    <source>
        <dbReference type="ARBA" id="ARBA00048623"/>
    </source>
</evidence>
<accession>A0A128A5U6</accession>
<comment type="pathway">
    <text evidence="3 19">Cofactor biosynthesis; adenosylcobalamin biosynthesis; adenosylcobalamin from cob(II)yrinate a,c-diamide: step 7/7.</text>
</comment>
<dbReference type="KEGG" id="ndv:NDEV_1949"/>
<dbReference type="Pfam" id="PF02654">
    <property type="entry name" value="CobS"/>
    <property type="match status" value="1"/>
</dbReference>
<dbReference type="PANTHER" id="PTHR34148">
    <property type="entry name" value="ADENOSYLCOBINAMIDE-GDP RIBAZOLETRANSFERASE"/>
    <property type="match status" value="1"/>
</dbReference>
<evidence type="ECO:0000313" key="21">
    <source>
        <dbReference type="Proteomes" id="UP000196239"/>
    </source>
</evidence>
<dbReference type="NCBIfam" id="TIGR00317">
    <property type="entry name" value="cobS"/>
    <property type="match status" value="1"/>
</dbReference>
<dbReference type="EC" id="2.7.8.26" evidence="5 19"/>
<comment type="function">
    <text evidence="14 19">Joins adenosylcobinamide-GDP and alpha-ribazole to generate adenosylcobalamin (Ado-cobalamin). Also synthesizes adenosylcobalamin 5'-phosphate from adenosylcobinamide-GDP and alpha-ribazole 5'-phosphate.</text>
</comment>
<evidence type="ECO:0000256" key="9">
    <source>
        <dbReference type="ARBA" id="ARBA00022679"/>
    </source>
</evidence>
<evidence type="ECO:0000256" key="16">
    <source>
        <dbReference type="ARBA" id="ARBA00032853"/>
    </source>
</evidence>
<keyword evidence="13 19" id="KW-0472">Membrane</keyword>
<evidence type="ECO:0000256" key="13">
    <source>
        <dbReference type="ARBA" id="ARBA00023136"/>
    </source>
</evidence>
<evidence type="ECO:0000256" key="7">
    <source>
        <dbReference type="ARBA" id="ARBA00022475"/>
    </source>
</evidence>
<evidence type="ECO:0000256" key="6">
    <source>
        <dbReference type="ARBA" id="ARBA00015850"/>
    </source>
</evidence>
<evidence type="ECO:0000256" key="14">
    <source>
        <dbReference type="ARBA" id="ARBA00025228"/>
    </source>
</evidence>
<evidence type="ECO:0000256" key="10">
    <source>
        <dbReference type="ARBA" id="ARBA00022692"/>
    </source>
</evidence>
<evidence type="ECO:0000256" key="15">
    <source>
        <dbReference type="ARBA" id="ARBA00032605"/>
    </source>
</evidence>
<keyword evidence="12 19" id="KW-1133">Transmembrane helix</keyword>
<keyword evidence="7 19" id="KW-1003">Cell membrane</keyword>
<evidence type="ECO:0000256" key="19">
    <source>
        <dbReference type="HAMAP-Rule" id="MF_00719"/>
    </source>
</evidence>
<comment type="catalytic activity">
    <reaction evidence="18 19">
        <text>alpha-ribazole 5'-phosphate + adenosylcob(III)inamide-GDP = adenosylcob(III)alamin 5'-phosphate + GMP + H(+)</text>
        <dbReference type="Rhea" id="RHEA:23560"/>
        <dbReference type="ChEBI" id="CHEBI:15378"/>
        <dbReference type="ChEBI" id="CHEBI:57918"/>
        <dbReference type="ChEBI" id="CHEBI:58115"/>
        <dbReference type="ChEBI" id="CHEBI:60487"/>
        <dbReference type="ChEBI" id="CHEBI:60493"/>
        <dbReference type="EC" id="2.7.8.26"/>
    </reaction>
</comment>
<protein>
    <recommendedName>
        <fullName evidence="6 19">Adenosylcobinamide-GDP ribazoletransferase</fullName>
        <ecNumber evidence="5 19">2.7.8.26</ecNumber>
    </recommendedName>
    <alternativeName>
        <fullName evidence="16 19">Cobalamin synthase</fullName>
    </alternativeName>
    <alternativeName>
        <fullName evidence="15 19">Cobalamin-5'-phosphate synthase</fullName>
    </alternativeName>
</protein>
<dbReference type="HAMAP" id="MF_00719">
    <property type="entry name" value="CobS"/>
    <property type="match status" value="1"/>
</dbReference>
<evidence type="ECO:0000256" key="8">
    <source>
        <dbReference type="ARBA" id="ARBA00022573"/>
    </source>
</evidence>
<keyword evidence="11 19" id="KW-0460">Magnesium</keyword>
<comment type="subcellular location">
    <subcellularLocation>
        <location evidence="2 19">Cell membrane</location>
        <topology evidence="2 19">Multi-pass membrane protein</topology>
    </subcellularLocation>
</comment>
<evidence type="ECO:0000256" key="11">
    <source>
        <dbReference type="ARBA" id="ARBA00022842"/>
    </source>
</evidence>
<comment type="similarity">
    <text evidence="4 19">Belongs to the CobS family.</text>
</comment>
<dbReference type="UniPathway" id="UPA00148">
    <property type="reaction ID" value="UER00238"/>
</dbReference>
<evidence type="ECO:0000313" key="20">
    <source>
        <dbReference type="EMBL" id="CUR52711.1"/>
    </source>
</evidence>
<comment type="cofactor">
    <cofactor evidence="1 19">
        <name>Mg(2+)</name>
        <dbReference type="ChEBI" id="CHEBI:18420"/>
    </cofactor>
</comment>
<proteinExistence type="inferred from homology"/>
<evidence type="ECO:0000256" key="2">
    <source>
        <dbReference type="ARBA" id="ARBA00004651"/>
    </source>
</evidence>
<dbReference type="GO" id="GO:0008818">
    <property type="term" value="F:cobalamin 5'-phosphate synthase activity"/>
    <property type="evidence" value="ECO:0007669"/>
    <property type="project" value="UniProtKB-UniRule"/>
</dbReference>
<dbReference type="GO" id="GO:0005886">
    <property type="term" value="C:plasma membrane"/>
    <property type="evidence" value="ECO:0007669"/>
    <property type="project" value="UniProtKB-SubCell"/>
</dbReference>
<evidence type="ECO:0000256" key="5">
    <source>
        <dbReference type="ARBA" id="ARBA00013200"/>
    </source>
</evidence>
<dbReference type="AlphaFoldDB" id="A0A128A5U6"/>
<gene>
    <name evidence="19 20" type="primary">cobS</name>
    <name evidence="20" type="ORF">NDEV_1949</name>
</gene>
<evidence type="ECO:0000256" key="18">
    <source>
        <dbReference type="ARBA" id="ARBA00049504"/>
    </source>
</evidence>
<feature type="transmembrane region" description="Helical" evidence="19">
    <location>
        <begin position="57"/>
        <end position="75"/>
    </location>
</feature>
<evidence type="ECO:0000256" key="12">
    <source>
        <dbReference type="ARBA" id="ARBA00022989"/>
    </source>
</evidence>
<evidence type="ECO:0000256" key="1">
    <source>
        <dbReference type="ARBA" id="ARBA00001946"/>
    </source>
</evidence>
<keyword evidence="9 19" id="KW-0808">Transferase</keyword>
<keyword evidence="21" id="KW-1185">Reference proteome</keyword>
<comment type="catalytic activity">
    <reaction evidence="17 19">
        <text>alpha-ribazole + adenosylcob(III)inamide-GDP = adenosylcob(III)alamin + GMP + H(+)</text>
        <dbReference type="Rhea" id="RHEA:16049"/>
        <dbReference type="ChEBI" id="CHEBI:10329"/>
        <dbReference type="ChEBI" id="CHEBI:15378"/>
        <dbReference type="ChEBI" id="CHEBI:18408"/>
        <dbReference type="ChEBI" id="CHEBI:58115"/>
        <dbReference type="ChEBI" id="CHEBI:60487"/>
        <dbReference type="EC" id="2.7.8.26"/>
    </reaction>
</comment>
<keyword evidence="10 19" id="KW-0812">Transmembrane</keyword>